<evidence type="ECO:0000313" key="8">
    <source>
        <dbReference type="EMBL" id="ALS32496.1"/>
    </source>
</evidence>
<evidence type="ECO:0000256" key="3">
    <source>
        <dbReference type="ARBA" id="ARBA00022475"/>
    </source>
</evidence>
<accession>A0A0U2VD01</accession>
<dbReference type="RefSeq" id="WP_058372977.1">
    <property type="nucleotide sequence ID" value="NZ_CP011034.1"/>
</dbReference>
<organism evidence="8">
    <name type="scientific">Pseudoalteromonas translucida KMM 520</name>
    <dbReference type="NCBI Taxonomy" id="1315283"/>
    <lineage>
        <taxon>Bacteria</taxon>
        <taxon>Pseudomonadati</taxon>
        <taxon>Pseudomonadota</taxon>
        <taxon>Gammaproteobacteria</taxon>
        <taxon>Alteromonadales</taxon>
        <taxon>Pseudoalteromonadaceae</taxon>
        <taxon>Pseudoalteromonas</taxon>
    </lineage>
</organism>
<feature type="transmembrane region" description="Helical" evidence="7">
    <location>
        <begin position="503"/>
        <end position="524"/>
    </location>
</feature>
<feature type="transmembrane region" description="Helical" evidence="7">
    <location>
        <begin position="88"/>
        <end position="108"/>
    </location>
</feature>
<feature type="transmembrane region" description="Helical" evidence="7">
    <location>
        <begin position="451"/>
        <end position="468"/>
    </location>
</feature>
<dbReference type="InterPro" id="IPR006726">
    <property type="entry name" value="PHBA_efflux_AaeB/fusaric-R"/>
</dbReference>
<dbReference type="OrthoDB" id="9807111at2"/>
<dbReference type="PANTHER" id="PTHR30509:SF9">
    <property type="entry name" value="MULTIDRUG RESISTANCE PROTEIN MDTO"/>
    <property type="match status" value="1"/>
</dbReference>
<feature type="transmembrane region" description="Helical" evidence="7">
    <location>
        <begin position="59"/>
        <end position="82"/>
    </location>
</feature>
<dbReference type="PATRIC" id="fig|1315283.4.peg.1091"/>
<evidence type="ECO:0000256" key="2">
    <source>
        <dbReference type="ARBA" id="ARBA00022448"/>
    </source>
</evidence>
<dbReference type="Proteomes" id="UP000065261">
    <property type="component" value="Chromosome I"/>
</dbReference>
<dbReference type="EMBL" id="CP011034">
    <property type="protein sequence ID" value="ALS32496.1"/>
    <property type="molecule type" value="Genomic_DNA"/>
</dbReference>
<evidence type="ECO:0000256" key="4">
    <source>
        <dbReference type="ARBA" id="ARBA00022692"/>
    </source>
</evidence>
<gene>
    <name evidence="8" type="ORF">PTRA_a1253</name>
</gene>
<dbReference type="GO" id="GO:0022857">
    <property type="term" value="F:transmembrane transporter activity"/>
    <property type="evidence" value="ECO:0007669"/>
    <property type="project" value="InterPro"/>
</dbReference>
<evidence type="ECO:0000313" key="9">
    <source>
        <dbReference type="Proteomes" id="UP000065261"/>
    </source>
</evidence>
<reference evidence="8 9" key="1">
    <citation type="submission" date="2015-03" db="EMBL/GenBank/DDBJ databases">
        <authorList>
            <person name="Murphy D."/>
        </authorList>
    </citation>
    <scope>NUCLEOTIDE SEQUENCE [LARGE SCALE GENOMIC DNA]</scope>
    <source>
        <strain evidence="8 9">KMM 520</strain>
    </source>
</reference>
<dbReference type="KEGG" id="ptn:PTRA_a1253"/>
<evidence type="ECO:0000256" key="7">
    <source>
        <dbReference type="SAM" id="Phobius"/>
    </source>
</evidence>
<feature type="transmembrane region" description="Helical" evidence="7">
    <location>
        <begin position="15"/>
        <end position="38"/>
    </location>
</feature>
<evidence type="ECO:0000256" key="6">
    <source>
        <dbReference type="ARBA" id="ARBA00023136"/>
    </source>
</evidence>
<keyword evidence="4 7" id="KW-0812">Transmembrane</keyword>
<dbReference type="GO" id="GO:0005886">
    <property type="term" value="C:plasma membrane"/>
    <property type="evidence" value="ECO:0007669"/>
    <property type="project" value="UniProtKB-SubCell"/>
</dbReference>
<keyword evidence="3" id="KW-1003">Cell membrane</keyword>
<dbReference type="AlphaFoldDB" id="A0A0U2VD01"/>
<protein>
    <submittedName>
        <fullName evidence="8">Uncharacterized protein</fullName>
    </submittedName>
</protein>
<proteinExistence type="predicted"/>
<keyword evidence="6 7" id="KW-0472">Membrane</keyword>
<feature type="transmembrane region" description="Helical" evidence="7">
    <location>
        <begin position="156"/>
        <end position="173"/>
    </location>
</feature>
<comment type="subcellular location">
    <subcellularLocation>
        <location evidence="1">Cell membrane</location>
        <topology evidence="1">Multi-pass membrane protein</topology>
    </subcellularLocation>
</comment>
<keyword evidence="5 7" id="KW-1133">Transmembrane helix</keyword>
<keyword evidence="2" id="KW-0813">Transport</keyword>
<feature type="transmembrane region" description="Helical" evidence="7">
    <location>
        <begin position="115"/>
        <end position="136"/>
    </location>
</feature>
<name>A0A0U2VD01_9GAMM</name>
<feature type="transmembrane region" description="Helical" evidence="7">
    <location>
        <begin position="394"/>
        <end position="416"/>
    </location>
</feature>
<sequence length="683" mass="75313">MEAVLRNLFSPKKQAVIFALKGVIAMAMALTVALFLNLDRPYWALVSAVFLQIRPESGLVAEKALCQIVGTIIGGLFGILLLTQLISYPYLALGVLGLWLGINSTLSAMVRQTNFIYAFAMAAVTAEIIVLLVIANPTTVSSQAIFSIAQSRMSEIIIGSICAGIVSHLFWPVKVKDGLQIQAKSLINQTLNYLVTELNIKGSHEERHQQIDGILATLGAVNEDSSAVRYEGPKGPGRARAANQLSQKVLSLLALIQIFGRLQRSHTKLMSPLLTQLFTQLKQVLANIAQANSIDDCIEQVKNLRRELTEYRADNSSELPFESHMLNVSVDIATELTVLLRAYRALEERDTRLLNAPSTVTYRDPLAAIIVGFRTVMVFFIGACIWVSTGSPAAIMIMILPVIFSIMLARFPLIVLRVVLKRIMIGVVVASFVSIFYALNLLAYSGGQLEILILVLAGPYFIGLLLLADRETLPYGLGFCIPFSILVSPSTDMSRAFSIDYTLSAAMAIFTGVAILFWVFHLITGPSAQLLVHRIFKATHQDLLDINKHSAPIVWYNQRMADRLLRLTNYDQGSQSRAITDLALTALNLGHAAVRLRSVCENVAGKDLKYFTLWQYALADAFLQASKGQVDQRFKHACDALYQELVCILGESQQVEAIQGMFMRINLTFERSANSIKTPNSLL</sequence>
<dbReference type="PANTHER" id="PTHR30509">
    <property type="entry name" value="P-HYDROXYBENZOIC ACID EFFLUX PUMP SUBUNIT-RELATED"/>
    <property type="match status" value="1"/>
</dbReference>
<evidence type="ECO:0000256" key="5">
    <source>
        <dbReference type="ARBA" id="ARBA00022989"/>
    </source>
</evidence>
<feature type="transmembrane region" description="Helical" evidence="7">
    <location>
        <begin position="366"/>
        <end position="388"/>
    </location>
</feature>
<evidence type="ECO:0000256" key="1">
    <source>
        <dbReference type="ARBA" id="ARBA00004651"/>
    </source>
</evidence>
<dbReference type="Pfam" id="PF04632">
    <property type="entry name" value="FUSC"/>
    <property type="match status" value="1"/>
</dbReference>
<feature type="transmembrane region" description="Helical" evidence="7">
    <location>
        <begin position="423"/>
        <end position="445"/>
    </location>
</feature>